<dbReference type="RefSeq" id="XP_022301646.1">
    <property type="nucleotide sequence ID" value="XM_022445938.1"/>
</dbReference>
<feature type="region of interest" description="Disordered" evidence="1">
    <location>
        <begin position="109"/>
        <end position="132"/>
    </location>
</feature>
<feature type="region of interest" description="Disordered" evidence="1">
    <location>
        <begin position="39"/>
        <end position="61"/>
    </location>
</feature>
<protein>
    <submittedName>
        <fullName evidence="3">Uncharacterized protein LOC111109716</fullName>
    </submittedName>
</protein>
<dbReference type="GeneID" id="111109716"/>
<proteinExistence type="predicted"/>
<reference evidence="3" key="1">
    <citation type="submission" date="2025-08" db="UniProtKB">
        <authorList>
            <consortium name="RefSeq"/>
        </authorList>
    </citation>
    <scope>IDENTIFICATION</scope>
    <source>
        <tissue evidence="3">Whole sample</tissue>
    </source>
</reference>
<dbReference type="AlphaFoldDB" id="A0A8B8BF25"/>
<evidence type="ECO:0000313" key="3">
    <source>
        <dbReference type="RefSeq" id="XP_022301646.1"/>
    </source>
</evidence>
<keyword evidence="2" id="KW-1185">Reference proteome</keyword>
<dbReference type="Proteomes" id="UP000694844">
    <property type="component" value="Chromosome 8"/>
</dbReference>
<feature type="compositionally biased region" description="Polar residues" evidence="1">
    <location>
        <begin position="42"/>
        <end position="54"/>
    </location>
</feature>
<name>A0A8B8BF25_CRAVI</name>
<feature type="compositionally biased region" description="Polar residues" evidence="1">
    <location>
        <begin position="123"/>
        <end position="132"/>
    </location>
</feature>
<dbReference type="KEGG" id="cvn:111109716"/>
<evidence type="ECO:0000256" key="1">
    <source>
        <dbReference type="SAM" id="MobiDB-lite"/>
    </source>
</evidence>
<evidence type="ECO:0000313" key="2">
    <source>
        <dbReference type="Proteomes" id="UP000694844"/>
    </source>
</evidence>
<accession>A0A8B8BF25</accession>
<feature type="region of interest" description="Disordered" evidence="1">
    <location>
        <begin position="68"/>
        <end position="87"/>
    </location>
</feature>
<gene>
    <name evidence="3" type="primary">LOC111109716</name>
</gene>
<sequence>MRKNLLKYGIKNPVYQSEDVQLEDRKTMSVQRMEDYFEIIEPSQSPNSSLQRPDNSTDDVYNHLNEPAQIELSDNYEHARPPNAAENGYGMVKIERMSNDNYCAVDVASSSDSALSRGGESNPYYTLQPQED</sequence>
<organism evidence="2 3">
    <name type="scientific">Crassostrea virginica</name>
    <name type="common">Eastern oyster</name>
    <dbReference type="NCBI Taxonomy" id="6565"/>
    <lineage>
        <taxon>Eukaryota</taxon>
        <taxon>Metazoa</taxon>
        <taxon>Spiralia</taxon>
        <taxon>Lophotrochozoa</taxon>
        <taxon>Mollusca</taxon>
        <taxon>Bivalvia</taxon>
        <taxon>Autobranchia</taxon>
        <taxon>Pteriomorphia</taxon>
        <taxon>Ostreida</taxon>
        <taxon>Ostreoidea</taxon>
        <taxon>Ostreidae</taxon>
        <taxon>Crassostrea</taxon>
    </lineage>
</organism>